<sequence>MHRTVSQVLRQSCDSGLHSSEILRSGCSSGGRRTEGNDLTPPAPHRKKNFRRSRLRAIPTHQALNPMPNHKTQEPASSSEKVSSTPGAPAETSDSSSDAYEDHSAPKAEAPVSVPSRDHESCSSDTVVLAAPRRRELRWTRHSSNGTCRSPDHLPIKTTTMIMPPTATSTRGSKYSAQTPS</sequence>
<evidence type="ECO:0000256" key="1">
    <source>
        <dbReference type="SAM" id="MobiDB-lite"/>
    </source>
</evidence>
<gene>
    <name evidence="2" type="ORF">HPB52_007851</name>
</gene>
<feature type="compositionally biased region" description="Polar residues" evidence="1">
    <location>
        <begin position="171"/>
        <end position="181"/>
    </location>
</feature>
<dbReference type="EMBL" id="JABSTV010001253">
    <property type="protein sequence ID" value="KAH7943420.1"/>
    <property type="molecule type" value="Genomic_DNA"/>
</dbReference>
<protein>
    <submittedName>
        <fullName evidence="2">Uncharacterized protein</fullName>
    </submittedName>
</protein>
<name>A0A9D4SQH2_RHISA</name>
<feature type="compositionally biased region" description="Basic residues" evidence="1">
    <location>
        <begin position="44"/>
        <end position="55"/>
    </location>
</feature>
<reference evidence="2" key="2">
    <citation type="submission" date="2021-09" db="EMBL/GenBank/DDBJ databases">
        <authorList>
            <person name="Jia N."/>
            <person name="Wang J."/>
            <person name="Shi W."/>
            <person name="Du L."/>
            <person name="Sun Y."/>
            <person name="Zhan W."/>
            <person name="Jiang J."/>
            <person name="Wang Q."/>
            <person name="Zhang B."/>
            <person name="Ji P."/>
            <person name="Sakyi L.B."/>
            <person name="Cui X."/>
            <person name="Yuan T."/>
            <person name="Jiang B."/>
            <person name="Yang W."/>
            <person name="Lam T.T.-Y."/>
            <person name="Chang Q."/>
            <person name="Ding S."/>
            <person name="Wang X."/>
            <person name="Zhu J."/>
            <person name="Ruan X."/>
            <person name="Zhao L."/>
            <person name="Wei J."/>
            <person name="Que T."/>
            <person name="Du C."/>
            <person name="Cheng J."/>
            <person name="Dai P."/>
            <person name="Han X."/>
            <person name="Huang E."/>
            <person name="Gao Y."/>
            <person name="Liu J."/>
            <person name="Shao H."/>
            <person name="Ye R."/>
            <person name="Li L."/>
            <person name="Wei W."/>
            <person name="Wang X."/>
            <person name="Wang C."/>
            <person name="Huo Q."/>
            <person name="Li W."/>
            <person name="Guo W."/>
            <person name="Chen H."/>
            <person name="Chen S."/>
            <person name="Zhou L."/>
            <person name="Zhou L."/>
            <person name="Ni X."/>
            <person name="Tian J."/>
            <person name="Zhou Y."/>
            <person name="Sheng Y."/>
            <person name="Liu T."/>
            <person name="Pan Y."/>
            <person name="Xia L."/>
            <person name="Li J."/>
            <person name="Zhao F."/>
            <person name="Cao W."/>
        </authorList>
    </citation>
    <scope>NUCLEOTIDE SEQUENCE</scope>
    <source>
        <strain evidence="2">Rsan-2018</strain>
        <tissue evidence="2">Larvae</tissue>
    </source>
</reference>
<feature type="compositionally biased region" description="Low complexity" evidence="1">
    <location>
        <begin position="156"/>
        <end position="170"/>
    </location>
</feature>
<proteinExistence type="predicted"/>
<dbReference type="AlphaFoldDB" id="A0A9D4SQH2"/>
<organism evidence="2 3">
    <name type="scientific">Rhipicephalus sanguineus</name>
    <name type="common">Brown dog tick</name>
    <name type="synonym">Ixodes sanguineus</name>
    <dbReference type="NCBI Taxonomy" id="34632"/>
    <lineage>
        <taxon>Eukaryota</taxon>
        <taxon>Metazoa</taxon>
        <taxon>Ecdysozoa</taxon>
        <taxon>Arthropoda</taxon>
        <taxon>Chelicerata</taxon>
        <taxon>Arachnida</taxon>
        <taxon>Acari</taxon>
        <taxon>Parasitiformes</taxon>
        <taxon>Ixodida</taxon>
        <taxon>Ixodoidea</taxon>
        <taxon>Ixodidae</taxon>
        <taxon>Rhipicephalinae</taxon>
        <taxon>Rhipicephalus</taxon>
        <taxon>Rhipicephalus</taxon>
    </lineage>
</organism>
<keyword evidence="3" id="KW-1185">Reference proteome</keyword>
<reference evidence="2" key="1">
    <citation type="journal article" date="2020" name="Cell">
        <title>Large-Scale Comparative Analyses of Tick Genomes Elucidate Their Genetic Diversity and Vector Capacities.</title>
        <authorList>
            <consortium name="Tick Genome and Microbiome Consortium (TIGMIC)"/>
            <person name="Jia N."/>
            <person name="Wang J."/>
            <person name="Shi W."/>
            <person name="Du L."/>
            <person name="Sun Y."/>
            <person name="Zhan W."/>
            <person name="Jiang J.F."/>
            <person name="Wang Q."/>
            <person name="Zhang B."/>
            <person name="Ji P."/>
            <person name="Bell-Sakyi L."/>
            <person name="Cui X.M."/>
            <person name="Yuan T.T."/>
            <person name="Jiang B.G."/>
            <person name="Yang W.F."/>
            <person name="Lam T.T."/>
            <person name="Chang Q.C."/>
            <person name="Ding S.J."/>
            <person name="Wang X.J."/>
            <person name="Zhu J.G."/>
            <person name="Ruan X.D."/>
            <person name="Zhao L."/>
            <person name="Wei J.T."/>
            <person name="Ye R.Z."/>
            <person name="Que T.C."/>
            <person name="Du C.H."/>
            <person name="Zhou Y.H."/>
            <person name="Cheng J.X."/>
            <person name="Dai P.F."/>
            <person name="Guo W.B."/>
            <person name="Han X.H."/>
            <person name="Huang E.J."/>
            <person name="Li L.F."/>
            <person name="Wei W."/>
            <person name="Gao Y.C."/>
            <person name="Liu J.Z."/>
            <person name="Shao H.Z."/>
            <person name="Wang X."/>
            <person name="Wang C.C."/>
            <person name="Yang T.C."/>
            <person name="Huo Q.B."/>
            <person name="Li W."/>
            <person name="Chen H.Y."/>
            <person name="Chen S.E."/>
            <person name="Zhou L.G."/>
            <person name="Ni X.B."/>
            <person name="Tian J.H."/>
            <person name="Sheng Y."/>
            <person name="Liu T."/>
            <person name="Pan Y.S."/>
            <person name="Xia L.Y."/>
            <person name="Li J."/>
            <person name="Zhao F."/>
            <person name="Cao W.C."/>
        </authorList>
    </citation>
    <scope>NUCLEOTIDE SEQUENCE</scope>
    <source>
        <strain evidence="2">Rsan-2018</strain>
    </source>
</reference>
<dbReference type="Proteomes" id="UP000821837">
    <property type="component" value="Unassembled WGS sequence"/>
</dbReference>
<evidence type="ECO:0000313" key="2">
    <source>
        <dbReference type="EMBL" id="KAH7943420.1"/>
    </source>
</evidence>
<evidence type="ECO:0000313" key="3">
    <source>
        <dbReference type="Proteomes" id="UP000821837"/>
    </source>
</evidence>
<feature type="compositionally biased region" description="Polar residues" evidence="1">
    <location>
        <begin position="74"/>
        <end position="98"/>
    </location>
</feature>
<accession>A0A9D4SQH2</accession>
<feature type="region of interest" description="Disordered" evidence="1">
    <location>
        <begin position="20"/>
        <end position="181"/>
    </location>
</feature>
<comment type="caution">
    <text evidence="2">The sequence shown here is derived from an EMBL/GenBank/DDBJ whole genome shotgun (WGS) entry which is preliminary data.</text>
</comment>